<dbReference type="PROSITE" id="PS50893">
    <property type="entry name" value="ABC_TRANSPORTER_2"/>
    <property type="match status" value="1"/>
</dbReference>
<dbReference type="Gene3D" id="3.40.50.300">
    <property type="entry name" value="P-loop containing nucleotide triphosphate hydrolases"/>
    <property type="match status" value="1"/>
</dbReference>
<dbReference type="EC" id="7.6.2.2" evidence="3"/>
<protein>
    <recommendedName>
        <fullName evidence="12">Multidrug resistance-like ATP-binding protein MdlA</fullName>
        <ecNumber evidence="3">7.6.2.2</ecNumber>
    </recommendedName>
</protein>
<dbReference type="Pfam" id="PF00005">
    <property type="entry name" value="ABC_tran"/>
    <property type="match status" value="1"/>
</dbReference>
<keyword evidence="7" id="KW-0547">Nucleotide-binding</keyword>
<comment type="subcellular location">
    <subcellularLocation>
        <location evidence="1">Cell membrane</location>
        <topology evidence="1">Multi-pass membrane protein</topology>
    </subcellularLocation>
</comment>
<keyword evidence="6 13" id="KW-0812">Transmembrane</keyword>
<evidence type="ECO:0000256" key="7">
    <source>
        <dbReference type="ARBA" id="ARBA00022741"/>
    </source>
</evidence>
<evidence type="ECO:0000256" key="10">
    <source>
        <dbReference type="ARBA" id="ARBA00023136"/>
    </source>
</evidence>
<dbReference type="PANTHER" id="PTHR24221:SF300">
    <property type="entry name" value="MULTIDRUG RESISTANCE-LIKE ATP-BINDING PROTEIN MDLA"/>
    <property type="match status" value="1"/>
</dbReference>
<dbReference type="InterPro" id="IPR011527">
    <property type="entry name" value="ABC1_TM_dom"/>
</dbReference>
<feature type="transmembrane region" description="Helical" evidence="13">
    <location>
        <begin position="242"/>
        <end position="262"/>
    </location>
</feature>
<dbReference type="PANTHER" id="PTHR24221">
    <property type="entry name" value="ATP-BINDING CASSETTE SUB-FAMILY B"/>
    <property type="match status" value="1"/>
</dbReference>
<dbReference type="GO" id="GO:0005524">
    <property type="term" value="F:ATP binding"/>
    <property type="evidence" value="ECO:0007669"/>
    <property type="project" value="UniProtKB-KW"/>
</dbReference>
<gene>
    <name evidence="16" type="ORF">AAIA72_11575</name>
</gene>
<dbReference type="EMBL" id="CP154858">
    <property type="protein sequence ID" value="XDT71443.1"/>
    <property type="molecule type" value="Genomic_DNA"/>
</dbReference>
<evidence type="ECO:0000256" key="12">
    <source>
        <dbReference type="ARBA" id="ARBA00074518"/>
    </source>
</evidence>
<dbReference type="InterPro" id="IPR036640">
    <property type="entry name" value="ABC1_TM_sf"/>
</dbReference>
<evidence type="ECO:0000313" key="16">
    <source>
        <dbReference type="EMBL" id="XDT71443.1"/>
    </source>
</evidence>
<feature type="domain" description="ABC transporter" evidence="14">
    <location>
        <begin position="330"/>
        <end position="567"/>
    </location>
</feature>
<dbReference type="InterPro" id="IPR039421">
    <property type="entry name" value="Type_1_exporter"/>
</dbReference>
<dbReference type="RefSeq" id="WP_369600479.1">
    <property type="nucleotide sequence ID" value="NZ_CP154858.1"/>
</dbReference>
<dbReference type="PROSITE" id="PS00211">
    <property type="entry name" value="ABC_TRANSPORTER_1"/>
    <property type="match status" value="1"/>
</dbReference>
<evidence type="ECO:0000256" key="13">
    <source>
        <dbReference type="SAM" id="Phobius"/>
    </source>
</evidence>
<keyword evidence="9 13" id="KW-1133">Transmembrane helix</keyword>
<evidence type="ECO:0000256" key="5">
    <source>
        <dbReference type="ARBA" id="ARBA00022475"/>
    </source>
</evidence>
<feature type="transmembrane region" description="Helical" evidence="13">
    <location>
        <begin position="135"/>
        <end position="154"/>
    </location>
</feature>
<dbReference type="InterPro" id="IPR027417">
    <property type="entry name" value="P-loop_NTPase"/>
</dbReference>
<keyword evidence="4" id="KW-0813">Transport</keyword>
<name>A0AB39UTQ2_9GAMM</name>
<comment type="catalytic activity">
    <reaction evidence="11">
        <text>ATP + H2O + xenobioticSide 1 = ADP + phosphate + xenobioticSide 2.</text>
        <dbReference type="EC" id="7.6.2.2"/>
    </reaction>
</comment>
<proteinExistence type="inferred from homology"/>
<evidence type="ECO:0000256" key="3">
    <source>
        <dbReference type="ARBA" id="ARBA00012191"/>
    </source>
</evidence>
<feature type="transmembrane region" description="Helical" evidence="13">
    <location>
        <begin position="160"/>
        <end position="178"/>
    </location>
</feature>
<dbReference type="GO" id="GO:0008559">
    <property type="term" value="F:ABC-type xenobiotic transporter activity"/>
    <property type="evidence" value="ECO:0007669"/>
    <property type="project" value="UniProtKB-EC"/>
</dbReference>
<dbReference type="InterPro" id="IPR017871">
    <property type="entry name" value="ABC_transporter-like_CS"/>
</dbReference>
<evidence type="ECO:0000256" key="9">
    <source>
        <dbReference type="ARBA" id="ARBA00022989"/>
    </source>
</evidence>
<feature type="transmembrane region" description="Helical" evidence="13">
    <location>
        <begin position="17"/>
        <end position="36"/>
    </location>
</feature>
<organism evidence="16">
    <name type="scientific">Thermohahella caldifontis</name>
    <dbReference type="NCBI Taxonomy" id="3142973"/>
    <lineage>
        <taxon>Bacteria</taxon>
        <taxon>Pseudomonadati</taxon>
        <taxon>Pseudomonadota</taxon>
        <taxon>Gammaproteobacteria</taxon>
        <taxon>Oceanospirillales</taxon>
        <taxon>Hahellaceae</taxon>
        <taxon>Thermohahella</taxon>
    </lineage>
</organism>
<feature type="transmembrane region" description="Helical" evidence="13">
    <location>
        <begin position="56"/>
        <end position="77"/>
    </location>
</feature>
<comment type="similarity">
    <text evidence="2">Belongs to the ABC transporter superfamily. Drug exporter-2 (TC 3.A.1.117) family.</text>
</comment>
<accession>A0AB39UTQ2</accession>
<dbReference type="InterPro" id="IPR003439">
    <property type="entry name" value="ABC_transporter-like_ATP-bd"/>
</dbReference>
<dbReference type="PROSITE" id="PS50929">
    <property type="entry name" value="ABC_TM1F"/>
    <property type="match status" value="1"/>
</dbReference>
<dbReference type="Gene3D" id="1.20.1560.10">
    <property type="entry name" value="ABC transporter type 1, transmembrane domain"/>
    <property type="match status" value="1"/>
</dbReference>
<evidence type="ECO:0000256" key="4">
    <source>
        <dbReference type="ARBA" id="ARBA00022448"/>
    </source>
</evidence>
<evidence type="ECO:0000256" key="8">
    <source>
        <dbReference type="ARBA" id="ARBA00022840"/>
    </source>
</evidence>
<keyword evidence="10 13" id="KW-0472">Membrane</keyword>
<dbReference type="AlphaFoldDB" id="A0AB39UTQ2"/>
<dbReference type="GO" id="GO:0016887">
    <property type="term" value="F:ATP hydrolysis activity"/>
    <property type="evidence" value="ECO:0007669"/>
    <property type="project" value="InterPro"/>
</dbReference>
<dbReference type="FunFam" id="1.20.1560.10:FF:000011">
    <property type="entry name" value="Multidrug ABC transporter ATP-binding protein"/>
    <property type="match status" value="1"/>
</dbReference>
<dbReference type="KEGG" id="tcd:AAIA72_11575"/>
<dbReference type="SUPFAM" id="SSF52540">
    <property type="entry name" value="P-loop containing nucleoside triphosphate hydrolases"/>
    <property type="match status" value="1"/>
</dbReference>
<evidence type="ECO:0000256" key="6">
    <source>
        <dbReference type="ARBA" id="ARBA00022692"/>
    </source>
</evidence>
<dbReference type="CDD" id="cd18541">
    <property type="entry name" value="ABC_6TM_TmrB_like"/>
    <property type="match status" value="1"/>
</dbReference>
<evidence type="ECO:0000259" key="14">
    <source>
        <dbReference type="PROSITE" id="PS50893"/>
    </source>
</evidence>
<dbReference type="FunFam" id="3.40.50.300:FF:000221">
    <property type="entry name" value="Multidrug ABC transporter ATP-binding protein"/>
    <property type="match status" value="1"/>
</dbReference>
<dbReference type="SUPFAM" id="SSF90123">
    <property type="entry name" value="ABC transporter transmembrane region"/>
    <property type="match status" value="1"/>
</dbReference>
<reference evidence="16" key="1">
    <citation type="submission" date="2024-05" db="EMBL/GenBank/DDBJ databases">
        <title>Genome sequencing of novel strain.</title>
        <authorList>
            <person name="Ganbat D."/>
            <person name="Ganbat S."/>
            <person name="Lee S.-J."/>
        </authorList>
    </citation>
    <scope>NUCLEOTIDE SEQUENCE</scope>
    <source>
        <strain evidence="16">SMD15-11</strain>
    </source>
</reference>
<sequence length="578" mass="63053">MGVFWQLRGFFRANARAYLIASFCLLCVAGLLMIPPRITGQLVDAIVAGTLTPEQLFERLALLTGIALVVYVLRILWRVYLFGASHRLARDLRNQLYRHWTRLSPANFRDQRIGDLMTRATSDVDAMQMTAGEGVLAAFDGLLTGIIVLAVMTTTLSWDLTLVALIPWPVAGIIMYWIGERLHRAFGVGQARYSDLTDLTQETLSGLRTVRGLGREAQVAEAFAGLARESTRASLEAARYETLYTPLIVVVVGLSFLLAVGYGGWKVVEGTFTLGQLTSFTMYLGFLIWPAFAFGWMLSIAQRGRAAWARIQQVLAIEPAIADTGTVTALTKADLQADIPEYRLGDMTVLEDIHVTLREGGVLGLTGPTGAGKSTLLRLLMRLEEAPGADIRWGGIPIDRYTLEALRAAFAWVPQEPFLFSATVRENLMLAAPDASQADVEAAARLAAIHDDILAFPQGYDTPVGERGVTLSGGQKQRIALARALLAPARILVLDDTLSAVDAATEHQILRGLRARRGLTTLIVSHRLSALRHADEILVLDRGQVLERGSHAALVAAGGWYAGVHALQQLEARLEDKP</sequence>
<keyword evidence="8" id="KW-0067">ATP-binding</keyword>
<dbReference type="InterPro" id="IPR003593">
    <property type="entry name" value="AAA+_ATPase"/>
</dbReference>
<dbReference type="SMART" id="SM00382">
    <property type="entry name" value="AAA"/>
    <property type="match status" value="1"/>
</dbReference>
<keyword evidence="5" id="KW-1003">Cell membrane</keyword>
<evidence type="ECO:0000256" key="2">
    <source>
        <dbReference type="ARBA" id="ARBA00006526"/>
    </source>
</evidence>
<dbReference type="Pfam" id="PF00664">
    <property type="entry name" value="ABC_membrane"/>
    <property type="match status" value="1"/>
</dbReference>
<feature type="domain" description="ABC transmembrane type-1" evidence="15">
    <location>
        <begin position="19"/>
        <end position="303"/>
    </location>
</feature>
<feature type="transmembrane region" description="Helical" evidence="13">
    <location>
        <begin position="282"/>
        <end position="301"/>
    </location>
</feature>
<evidence type="ECO:0000259" key="15">
    <source>
        <dbReference type="PROSITE" id="PS50929"/>
    </source>
</evidence>
<evidence type="ECO:0000256" key="11">
    <source>
        <dbReference type="ARBA" id="ARBA00034018"/>
    </source>
</evidence>
<evidence type="ECO:0000256" key="1">
    <source>
        <dbReference type="ARBA" id="ARBA00004651"/>
    </source>
</evidence>
<dbReference type="GO" id="GO:0005886">
    <property type="term" value="C:plasma membrane"/>
    <property type="evidence" value="ECO:0007669"/>
    <property type="project" value="UniProtKB-SubCell"/>
</dbReference>